<dbReference type="AlphaFoldDB" id="A0A0V1GS73"/>
<protein>
    <submittedName>
        <fullName evidence="2">Uncharacterized protein</fullName>
    </submittedName>
</protein>
<feature type="region of interest" description="Disordered" evidence="1">
    <location>
        <begin position="1"/>
        <end position="45"/>
    </location>
</feature>
<dbReference type="EMBL" id="JYDP01000344">
    <property type="protein sequence ID" value="KRZ01057.1"/>
    <property type="molecule type" value="Genomic_DNA"/>
</dbReference>
<dbReference type="Proteomes" id="UP000055024">
    <property type="component" value="Unassembled WGS sequence"/>
</dbReference>
<feature type="compositionally biased region" description="Basic and acidic residues" evidence="1">
    <location>
        <begin position="1"/>
        <end position="32"/>
    </location>
</feature>
<name>A0A0V1GS73_9BILA</name>
<keyword evidence="3" id="KW-1185">Reference proteome</keyword>
<reference evidence="2 3" key="1">
    <citation type="submission" date="2015-01" db="EMBL/GenBank/DDBJ databases">
        <title>Evolution of Trichinella species and genotypes.</title>
        <authorList>
            <person name="Korhonen P.K."/>
            <person name="Edoardo P."/>
            <person name="Giuseppe L.R."/>
            <person name="Gasser R.B."/>
        </authorList>
    </citation>
    <scope>NUCLEOTIDE SEQUENCE [LARGE SCALE GENOMIC DNA]</scope>
    <source>
        <strain evidence="2">ISS1029</strain>
    </source>
</reference>
<evidence type="ECO:0000313" key="2">
    <source>
        <dbReference type="EMBL" id="KRZ01057.1"/>
    </source>
</evidence>
<proteinExistence type="predicted"/>
<gene>
    <name evidence="2" type="ORF">T11_11103</name>
</gene>
<evidence type="ECO:0000256" key="1">
    <source>
        <dbReference type="SAM" id="MobiDB-lite"/>
    </source>
</evidence>
<sequence>MNIWDEKTSILRMEQRKNKNADDTKQIRDVTKQKKRRQETCEDDINNEEKKKFKRERHEAECRRYEVEEKKTEGACGYLSIPILLILNSL</sequence>
<comment type="caution">
    <text evidence="2">The sequence shown here is derived from an EMBL/GenBank/DDBJ whole genome shotgun (WGS) entry which is preliminary data.</text>
</comment>
<organism evidence="2 3">
    <name type="scientific">Trichinella zimbabwensis</name>
    <dbReference type="NCBI Taxonomy" id="268475"/>
    <lineage>
        <taxon>Eukaryota</taxon>
        <taxon>Metazoa</taxon>
        <taxon>Ecdysozoa</taxon>
        <taxon>Nematoda</taxon>
        <taxon>Enoplea</taxon>
        <taxon>Dorylaimia</taxon>
        <taxon>Trichinellida</taxon>
        <taxon>Trichinellidae</taxon>
        <taxon>Trichinella</taxon>
    </lineage>
</organism>
<accession>A0A0V1GS73</accession>
<evidence type="ECO:0000313" key="3">
    <source>
        <dbReference type="Proteomes" id="UP000055024"/>
    </source>
</evidence>